<feature type="compositionally biased region" description="Acidic residues" evidence="1">
    <location>
        <begin position="340"/>
        <end position="349"/>
    </location>
</feature>
<evidence type="ECO:0000313" key="2">
    <source>
        <dbReference type="EMBL" id="OAE22483.1"/>
    </source>
</evidence>
<accession>A0A176VPZ3</accession>
<dbReference type="EMBL" id="LVLJ01003178">
    <property type="protein sequence ID" value="OAE22483.1"/>
    <property type="molecule type" value="Genomic_DNA"/>
</dbReference>
<feature type="compositionally biased region" description="Basic and acidic residues" evidence="1">
    <location>
        <begin position="236"/>
        <end position="254"/>
    </location>
</feature>
<evidence type="ECO:0000256" key="1">
    <source>
        <dbReference type="SAM" id="MobiDB-lite"/>
    </source>
</evidence>
<comment type="caution">
    <text evidence="2">The sequence shown here is derived from an EMBL/GenBank/DDBJ whole genome shotgun (WGS) entry which is preliminary data.</text>
</comment>
<organism evidence="2 3">
    <name type="scientific">Marchantia polymorpha subsp. ruderalis</name>
    <dbReference type="NCBI Taxonomy" id="1480154"/>
    <lineage>
        <taxon>Eukaryota</taxon>
        <taxon>Viridiplantae</taxon>
        <taxon>Streptophyta</taxon>
        <taxon>Embryophyta</taxon>
        <taxon>Marchantiophyta</taxon>
        <taxon>Marchantiopsida</taxon>
        <taxon>Marchantiidae</taxon>
        <taxon>Marchantiales</taxon>
        <taxon>Marchantiaceae</taxon>
        <taxon>Marchantia</taxon>
    </lineage>
</organism>
<feature type="compositionally biased region" description="Basic and acidic residues" evidence="1">
    <location>
        <begin position="287"/>
        <end position="303"/>
    </location>
</feature>
<dbReference type="AlphaFoldDB" id="A0A176VPZ3"/>
<sequence>MTPQSLSITFSRCARDGSLAVDENSNRIVAFCTADSPDDDREAIVVSICQDPPAAVQDQHAGDSQMATLVNKARTKAVQIHHKGAKEGVKVKLEGVGTALKDVPTQGIKQNGYIITPSGANVGENISINGGGLVIRARNDKTQTITATSTPDNQLQVNLMPLWTQVQVGQGKSAVQLSIQVTPQGSRGEVELQCVRNSQDKGATTGYTVSVSRPEEESRSLKQNRGTRSPRSQSPPDRRAVSPDRGRTTPERRYCSPARSRKSPDTSRFNSAAYQSHSPYACEDEACALKDETPETIPHERPRSSHAQTRRREQAPAQKPAPKPPSVKAPNQSRGSEMANVEDNDDYLL</sequence>
<keyword evidence="3" id="KW-1185">Reference proteome</keyword>
<reference evidence="2" key="1">
    <citation type="submission" date="2016-03" db="EMBL/GenBank/DDBJ databases">
        <title>Mechanisms controlling the formation of the plant cell surface in tip-growing cells are functionally conserved among land plants.</title>
        <authorList>
            <person name="Honkanen S."/>
            <person name="Jones V.A."/>
            <person name="Morieri G."/>
            <person name="Champion C."/>
            <person name="Hetherington A.J."/>
            <person name="Kelly S."/>
            <person name="Saint-Marcoux D."/>
            <person name="Proust H."/>
            <person name="Prescott H."/>
            <person name="Dolan L."/>
        </authorList>
    </citation>
    <scope>NUCLEOTIDE SEQUENCE [LARGE SCALE GENOMIC DNA]</scope>
    <source>
        <tissue evidence="2">Whole gametophyte</tissue>
    </source>
</reference>
<feature type="region of interest" description="Disordered" evidence="1">
    <location>
        <begin position="285"/>
        <end position="349"/>
    </location>
</feature>
<name>A0A176VPZ3_MARPO</name>
<protein>
    <submittedName>
        <fullName evidence="2">Uncharacterized protein</fullName>
    </submittedName>
</protein>
<gene>
    <name evidence="2" type="ORF">AXG93_4697s1200</name>
</gene>
<evidence type="ECO:0000313" key="3">
    <source>
        <dbReference type="Proteomes" id="UP000077202"/>
    </source>
</evidence>
<feature type="region of interest" description="Disordered" evidence="1">
    <location>
        <begin position="196"/>
        <end position="272"/>
    </location>
</feature>
<proteinExistence type="predicted"/>
<dbReference type="Proteomes" id="UP000077202">
    <property type="component" value="Unassembled WGS sequence"/>
</dbReference>
<feature type="compositionally biased region" description="Polar residues" evidence="1">
    <location>
        <begin position="196"/>
        <end position="208"/>
    </location>
</feature>